<feature type="signal peptide" evidence="1">
    <location>
        <begin position="1"/>
        <end position="18"/>
    </location>
</feature>
<keyword evidence="1" id="KW-0732">Signal</keyword>
<gene>
    <name evidence="2" type="ORF">BQ2448_1515</name>
</gene>
<dbReference type="Proteomes" id="UP000198372">
    <property type="component" value="Unassembled WGS sequence"/>
</dbReference>
<keyword evidence="3" id="KW-1185">Reference proteome</keyword>
<name>A0A238FDC3_9BASI</name>
<proteinExistence type="predicted"/>
<dbReference type="OrthoDB" id="2535577at2759"/>
<organism evidence="2 3">
    <name type="scientific">Microbotryum intermedium</name>
    <dbReference type="NCBI Taxonomy" id="269621"/>
    <lineage>
        <taxon>Eukaryota</taxon>
        <taxon>Fungi</taxon>
        <taxon>Dikarya</taxon>
        <taxon>Basidiomycota</taxon>
        <taxon>Pucciniomycotina</taxon>
        <taxon>Microbotryomycetes</taxon>
        <taxon>Microbotryales</taxon>
        <taxon>Microbotryaceae</taxon>
        <taxon>Microbotryum</taxon>
    </lineage>
</organism>
<evidence type="ECO:0000313" key="3">
    <source>
        <dbReference type="Proteomes" id="UP000198372"/>
    </source>
</evidence>
<evidence type="ECO:0000313" key="2">
    <source>
        <dbReference type="EMBL" id="SCV70121.1"/>
    </source>
</evidence>
<dbReference type="EMBL" id="FMSP01000005">
    <property type="protein sequence ID" value="SCV70121.1"/>
    <property type="molecule type" value="Genomic_DNA"/>
</dbReference>
<protein>
    <submittedName>
        <fullName evidence="2">BQ2448_1515 protein</fullName>
    </submittedName>
</protein>
<dbReference type="AlphaFoldDB" id="A0A238FDC3"/>
<accession>A0A238FDC3</accession>
<reference evidence="3" key="1">
    <citation type="submission" date="2016-09" db="EMBL/GenBank/DDBJ databases">
        <authorList>
            <person name="Jeantristanb JTB J.-T."/>
            <person name="Ricardo R."/>
        </authorList>
    </citation>
    <scope>NUCLEOTIDE SEQUENCE [LARGE SCALE GENOMIC DNA]</scope>
</reference>
<feature type="chain" id="PRO_5012398720" evidence="1">
    <location>
        <begin position="19"/>
        <end position="262"/>
    </location>
</feature>
<evidence type="ECO:0000256" key="1">
    <source>
        <dbReference type="SAM" id="SignalP"/>
    </source>
</evidence>
<sequence>MLAAQLLSVLAIALPVFAAPVADSASAAAAFGVDKRTIQREAASRIALARSRAARKAKRSATSQSENLATRNFDEAYAALGLTRRDFESHALSKRSQPRIRCRLGREANAQANADALCVRLLRGKLSYDAKIATVTCNQVCTVSCPTGYTTQITDRSTACIKNVDKCKNKTCPQSNNGVSGCADGVCTLQCTTRGYTLNKAKTACLSLGTDPANCGGEGNKCSASYDGAYAALCDKGACSLDCPTGFTPGTNRRRQKTCVKA</sequence>